<sequence>MRQQRSACDHCRGQKVRCLRNKQLDSEICVRCLRIGVECITSKSRRLGRPRGPKAAERKPTSTTKGTSKLQVIRAHETPSTDLMAEDLEIPSELWMPSNSNCSSGVLLGPSNSICVDHGSLPPVTTFGSTTHCASDLLMPFDDSFFNAESFLELPGQARDSPSYVTYAQSLGDMYHLDASEPADSLSALARLNEHISRQIPHVDAYLSRPDNEPQHCRNDISDSKGKPADDILQSTSRFITILEALKTSSTLAQAPISSVVRQPPTLDPDNNESSFQGSGLPPSQSVSSEIRAPMFPVPWSTPLVLMMLSSYILLLDLYDTVFRHVYDKISRVKNFSKFSQDMPEIKVGGLSSMKVHLYAKIVIQTIEHHFDRIEQLLGLPVEFRLSAQDPCSDGLLGNANLLHLLSIAMMQITGNPGRSGTTTLKSFRDNLKGVQAILPD</sequence>
<dbReference type="PROSITE" id="PS50048">
    <property type="entry name" value="ZN2_CY6_FUNGAL_2"/>
    <property type="match status" value="1"/>
</dbReference>
<feature type="region of interest" description="Disordered" evidence="5">
    <location>
        <begin position="260"/>
        <end position="286"/>
    </location>
</feature>
<dbReference type="InterPro" id="IPR001138">
    <property type="entry name" value="Zn2Cys6_DnaBD"/>
</dbReference>
<dbReference type="GO" id="GO:0008270">
    <property type="term" value="F:zinc ion binding"/>
    <property type="evidence" value="ECO:0007669"/>
    <property type="project" value="InterPro"/>
</dbReference>
<evidence type="ECO:0000259" key="6">
    <source>
        <dbReference type="PROSITE" id="PS50048"/>
    </source>
</evidence>
<evidence type="ECO:0000256" key="5">
    <source>
        <dbReference type="SAM" id="MobiDB-lite"/>
    </source>
</evidence>
<evidence type="ECO:0000256" key="4">
    <source>
        <dbReference type="ARBA" id="ARBA00023242"/>
    </source>
</evidence>
<evidence type="ECO:0000256" key="1">
    <source>
        <dbReference type="ARBA" id="ARBA00023015"/>
    </source>
</evidence>
<protein>
    <recommendedName>
        <fullName evidence="6">Zn(2)-C6 fungal-type domain-containing protein</fullName>
    </recommendedName>
</protein>
<organism evidence="7 8">
    <name type="scientific">Exophiala bonariae</name>
    <dbReference type="NCBI Taxonomy" id="1690606"/>
    <lineage>
        <taxon>Eukaryota</taxon>
        <taxon>Fungi</taxon>
        <taxon>Dikarya</taxon>
        <taxon>Ascomycota</taxon>
        <taxon>Pezizomycotina</taxon>
        <taxon>Eurotiomycetes</taxon>
        <taxon>Chaetothyriomycetidae</taxon>
        <taxon>Chaetothyriales</taxon>
        <taxon>Herpotrichiellaceae</taxon>
        <taxon>Exophiala</taxon>
    </lineage>
</organism>
<dbReference type="Proteomes" id="UP001358417">
    <property type="component" value="Unassembled WGS sequence"/>
</dbReference>
<accession>A0AAV9MXP3</accession>
<name>A0AAV9MXP3_9EURO</name>
<evidence type="ECO:0000256" key="3">
    <source>
        <dbReference type="ARBA" id="ARBA00023163"/>
    </source>
</evidence>
<feature type="compositionally biased region" description="Polar residues" evidence="5">
    <location>
        <begin position="272"/>
        <end position="286"/>
    </location>
</feature>
<dbReference type="GO" id="GO:0000981">
    <property type="term" value="F:DNA-binding transcription factor activity, RNA polymerase II-specific"/>
    <property type="evidence" value="ECO:0007669"/>
    <property type="project" value="InterPro"/>
</dbReference>
<dbReference type="Gene3D" id="4.10.240.10">
    <property type="entry name" value="Zn(2)-C6 fungal-type DNA-binding domain"/>
    <property type="match status" value="1"/>
</dbReference>
<dbReference type="EMBL" id="JAVRRD010000032">
    <property type="protein sequence ID" value="KAK5046059.1"/>
    <property type="molecule type" value="Genomic_DNA"/>
</dbReference>
<evidence type="ECO:0000313" key="7">
    <source>
        <dbReference type="EMBL" id="KAK5046059.1"/>
    </source>
</evidence>
<dbReference type="PROSITE" id="PS00463">
    <property type="entry name" value="ZN2_CY6_FUNGAL_1"/>
    <property type="match status" value="1"/>
</dbReference>
<dbReference type="GeneID" id="89976679"/>
<reference evidence="7 8" key="1">
    <citation type="submission" date="2023-08" db="EMBL/GenBank/DDBJ databases">
        <title>Black Yeasts Isolated from many extreme environments.</title>
        <authorList>
            <person name="Coleine C."/>
            <person name="Stajich J.E."/>
            <person name="Selbmann L."/>
        </authorList>
    </citation>
    <scope>NUCLEOTIDE SEQUENCE [LARGE SCALE GENOMIC DNA]</scope>
    <source>
        <strain evidence="7 8">CCFEE 5792</strain>
    </source>
</reference>
<feature type="region of interest" description="Disordered" evidence="5">
    <location>
        <begin position="207"/>
        <end position="228"/>
    </location>
</feature>
<comment type="caution">
    <text evidence="7">The sequence shown here is derived from an EMBL/GenBank/DDBJ whole genome shotgun (WGS) entry which is preliminary data.</text>
</comment>
<dbReference type="GO" id="GO:0003677">
    <property type="term" value="F:DNA binding"/>
    <property type="evidence" value="ECO:0007669"/>
    <property type="project" value="UniProtKB-KW"/>
</dbReference>
<dbReference type="AlphaFoldDB" id="A0AAV9MXP3"/>
<keyword evidence="4" id="KW-0539">Nucleus</keyword>
<dbReference type="Pfam" id="PF00172">
    <property type="entry name" value="Zn_clus"/>
    <property type="match status" value="1"/>
</dbReference>
<dbReference type="RefSeq" id="XP_064701658.1">
    <property type="nucleotide sequence ID" value="XM_064852061.1"/>
</dbReference>
<dbReference type="CDD" id="cd00067">
    <property type="entry name" value="GAL4"/>
    <property type="match status" value="1"/>
</dbReference>
<feature type="domain" description="Zn(2)-C6 fungal-type" evidence="6">
    <location>
        <begin position="7"/>
        <end position="41"/>
    </location>
</feature>
<keyword evidence="2" id="KW-0238">DNA-binding</keyword>
<proteinExistence type="predicted"/>
<keyword evidence="8" id="KW-1185">Reference proteome</keyword>
<feature type="region of interest" description="Disordered" evidence="5">
    <location>
        <begin position="46"/>
        <end position="69"/>
    </location>
</feature>
<keyword evidence="3" id="KW-0804">Transcription</keyword>
<dbReference type="InterPro" id="IPR036864">
    <property type="entry name" value="Zn2-C6_fun-type_DNA-bd_sf"/>
</dbReference>
<gene>
    <name evidence="7" type="ORF">LTR84_008516</name>
</gene>
<dbReference type="SUPFAM" id="SSF57701">
    <property type="entry name" value="Zn2/Cys6 DNA-binding domain"/>
    <property type="match status" value="1"/>
</dbReference>
<keyword evidence="1" id="KW-0805">Transcription regulation</keyword>
<evidence type="ECO:0000313" key="8">
    <source>
        <dbReference type="Proteomes" id="UP001358417"/>
    </source>
</evidence>
<feature type="compositionally biased region" description="Basic and acidic residues" evidence="5">
    <location>
        <begin position="210"/>
        <end position="228"/>
    </location>
</feature>
<evidence type="ECO:0000256" key="2">
    <source>
        <dbReference type="ARBA" id="ARBA00023125"/>
    </source>
</evidence>
<dbReference type="SMART" id="SM00066">
    <property type="entry name" value="GAL4"/>
    <property type="match status" value="1"/>
</dbReference>